<dbReference type="EMBL" id="QXVO01000042">
    <property type="protein sequence ID" value="RIO43485.1"/>
    <property type="molecule type" value="Genomic_DNA"/>
</dbReference>
<dbReference type="RefSeq" id="WP_119635774.1">
    <property type="nucleotide sequence ID" value="NZ_JAHCNS010000011.1"/>
</dbReference>
<accession>A0A418JGQ0</accession>
<dbReference type="Proteomes" id="UP000285625">
    <property type="component" value="Unassembled WGS sequence"/>
</dbReference>
<proteinExistence type="predicted"/>
<gene>
    <name evidence="2" type="ORF">BUZ57_10755</name>
</gene>
<reference evidence="2 3" key="1">
    <citation type="journal article" date="2016" name="Front. Microbiol.">
        <title>Comprehensive Phylogenetic Analysis of Bovine Non-aureus Staphylococci Species Based on Whole-Genome Sequencing.</title>
        <authorList>
            <person name="Naushad S."/>
            <person name="Barkema H.W."/>
            <person name="Luby C."/>
            <person name="Condas L.A."/>
            <person name="Nobrega D.B."/>
            <person name="Carson D.A."/>
            <person name="De Buck J."/>
        </authorList>
    </citation>
    <scope>NUCLEOTIDE SEQUENCE [LARGE SCALE GENOMIC DNA]</scope>
    <source>
        <strain evidence="2 3">SNUC 5959</strain>
    </source>
</reference>
<protein>
    <submittedName>
        <fullName evidence="2">Uncharacterized protein</fullName>
    </submittedName>
</protein>
<evidence type="ECO:0000256" key="1">
    <source>
        <dbReference type="SAM" id="Coils"/>
    </source>
</evidence>
<sequence length="73" mass="8659">MRNLLKKITTVLKKDKQERKEIKQNADKALTDMKETLKETKKTNSKTIEVINEIEKQAKELNEILEKKFKDLD</sequence>
<feature type="coiled-coil region" evidence="1">
    <location>
        <begin position="5"/>
        <end position="71"/>
    </location>
</feature>
<comment type="caution">
    <text evidence="2">The sequence shown here is derived from an EMBL/GenBank/DDBJ whole genome shotgun (WGS) entry which is preliminary data.</text>
</comment>
<evidence type="ECO:0000313" key="2">
    <source>
        <dbReference type="EMBL" id="RIO43485.1"/>
    </source>
</evidence>
<organism evidence="2 3">
    <name type="scientific">Staphylococcus hyicus</name>
    <dbReference type="NCBI Taxonomy" id="1284"/>
    <lineage>
        <taxon>Bacteria</taxon>
        <taxon>Bacillati</taxon>
        <taxon>Bacillota</taxon>
        <taxon>Bacilli</taxon>
        <taxon>Bacillales</taxon>
        <taxon>Staphylococcaceae</taxon>
        <taxon>Staphylococcus</taxon>
    </lineage>
</organism>
<keyword evidence="1" id="KW-0175">Coiled coil</keyword>
<name>A0A418JGQ0_STAHY</name>
<evidence type="ECO:0000313" key="3">
    <source>
        <dbReference type="Proteomes" id="UP000285625"/>
    </source>
</evidence>
<dbReference type="AlphaFoldDB" id="A0A418JGQ0"/>